<dbReference type="InterPro" id="IPR029132">
    <property type="entry name" value="CBAH/NAAA_C"/>
</dbReference>
<dbReference type="Proteomes" id="UP000676478">
    <property type="component" value="Unassembled WGS sequence"/>
</dbReference>
<gene>
    <name evidence="4" type="ORF">JK167_12710</name>
</gene>
<reference evidence="4" key="2">
    <citation type="submission" date="2022-09" db="EMBL/GenBank/DDBJ databases">
        <title>Genome-inferred correspondence between phylogeny and metabolic traits in the wild Drosophila gut microbiome.</title>
        <authorList>
            <person name="Bueno E."/>
            <person name="Blow F."/>
            <person name="Douglas A.E."/>
        </authorList>
    </citation>
    <scope>NUCLEOTIDE SEQUENCE</scope>
    <source>
        <strain evidence="4">Dm-2019-70</strain>
    </source>
</reference>
<comment type="caution">
    <text evidence="4">The sequence shown here is derived from an EMBL/GenBank/DDBJ whole genome shotgun (WGS) entry which is preliminary data.</text>
</comment>
<sequence length="349" mass="39059">MTLETMDKIKFLSRTMDFSFELDAKPIFIPRNFSFDSHVSGSNFKSEYAFIGAGRDMKGYLFADGVNEKGFAIATLYFEENASFSKNKHSSKFNLAPEELVSWALGNVESVDDFSAKIKNLNIVALKNEVIGEVIPLHWIVSDDLGVTKCLEITKNGIHLYDNPVGVMTNSPEFPWHLTNLSHQNQFQPEEFSEKKYGSLENKSDGPGTGLLGLPGDFTAASRFLRTAVLKQYSTKVTGVYEGVNAVVHILNTVDIPKGVKVTNKKKDIADYTQYKGIMDISHRTYYMMPYDGFMPHKVALTDDLLKQTDPVEFDIDYDKKVSDLIEVVSSGNGSLDLQKLSKLSKLID</sequence>
<dbReference type="RefSeq" id="WP_211755068.1">
    <property type="nucleotide sequence ID" value="NZ_JAERKD010000021.1"/>
</dbReference>
<organism evidence="4 5">
    <name type="scientific">Levilactobacillus brevis</name>
    <name type="common">Lactobacillus brevis</name>
    <dbReference type="NCBI Taxonomy" id="1580"/>
    <lineage>
        <taxon>Bacteria</taxon>
        <taxon>Bacillati</taxon>
        <taxon>Bacillota</taxon>
        <taxon>Bacilli</taxon>
        <taxon>Lactobacillales</taxon>
        <taxon>Lactobacillaceae</taxon>
        <taxon>Levilactobacillus</taxon>
    </lineage>
</organism>
<dbReference type="EMBL" id="JAERKF010000021">
    <property type="protein sequence ID" value="MBS1011676.1"/>
    <property type="molecule type" value="Genomic_DNA"/>
</dbReference>
<dbReference type="PANTHER" id="PTHR35527">
    <property type="entry name" value="CHOLOYLGLYCINE HYDROLASE"/>
    <property type="match status" value="1"/>
</dbReference>
<dbReference type="PANTHER" id="PTHR35527:SF2">
    <property type="entry name" value="HYDROLASE"/>
    <property type="match status" value="1"/>
</dbReference>
<evidence type="ECO:0000313" key="5">
    <source>
        <dbReference type="Proteomes" id="UP000676478"/>
    </source>
</evidence>
<dbReference type="GO" id="GO:0016787">
    <property type="term" value="F:hydrolase activity"/>
    <property type="evidence" value="ECO:0007669"/>
    <property type="project" value="UniProtKB-KW"/>
</dbReference>
<name>A0AA41JUN3_LEVBR</name>
<accession>A0AA41JUN3</accession>
<proteinExistence type="inferred from homology"/>
<evidence type="ECO:0000313" key="4">
    <source>
        <dbReference type="EMBL" id="MBS1011676.1"/>
    </source>
</evidence>
<comment type="similarity">
    <text evidence="1">Belongs to the peptidase C59 family.</text>
</comment>
<dbReference type="CDD" id="cd00542">
    <property type="entry name" value="Ntn_PVA"/>
    <property type="match status" value="1"/>
</dbReference>
<keyword evidence="2 4" id="KW-0378">Hydrolase</keyword>
<reference evidence="4" key="1">
    <citation type="submission" date="2020-12" db="EMBL/GenBank/DDBJ databases">
        <authorList>
            <person name="Mcmullen J.G."/>
        </authorList>
    </citation>
    <scope>NUCLEOTIDE SEQUENCE</scope>
    <source>
        <strain evidence="4">Dm-2019-70</strain>
    </source>
</reference>
<dbReference type="AlphaFoldDB" id="A0AA41JUN3"/>
<feature type="domain" description="Choloylglycine hydrolase/NAAA C-terminal" evidence="3">
    <location>
        <begin position="2"/>
        <end position="312"/>
    </location>
</feature>
<dbReference type="Gene3D" id="3.60.60.10">
    <property type="entry name" value="Penicillin V Acylase, Chain A"/>
    <property type="match status" value="1"/>
</dbReference>
<dbReference type="SUPFAM" id="SSF56235">
    <property type="entry name" value="N-terminal nucleophile aminohydrolases (Ntn hydrolases)"/>
    <property type="match status" value="1"/>
</dbReference>
<evidence type="ECO:0000256" key="1">
    <source>
        <dbReference type="ARBA" id="ARBA00006625"/>
    </source>
</evidence>
<dbReference type="InterPro" id="IPR052193">
    <property type="entry name" value="Peptidase_C59"/>
</dbReference>
<evidence type="ECO:0000256" key="2">
    <source>
        <dbReference type="ARBA" id="ARBA00022801"/>
    </source>
</evidence>
<dbReference type="InterPro" id="IPR029055">
    <property type="entry name" value="Ntn_hydrolases_N"/>
</dbReference>
<protein>
    <submittedName>
        <fullName evidence="4">Choloylglycine hydrolase family protein</fullName>
    </submittedName>
</protein>
<dbReference type="Pfam" id="PF02275">
    <property type="entry name" value="CBAH"/>
    <property type="match status" value="1"/>
</dbReference>
<evidence type="ECO:0000259" key="3">
    <source>
        <dbReference type="Pfam" id="PF02275"/>
    </source>
</evidence>